<dbReference type="GeneID" id="9684371"/>
<dbReference type="EMBL" id="GG663739">
    <property type="protein sequence ID" value="EEH57387.1"/>
    <property type="molecule type" value="Genomic_DNA"/>
</dbReference>
<feature type="region of interest" description="Disordered" evidence="4">
    <location>
        <begin position="236"/>
        <end position="311"/>
    </location>
</feature>
<feature type="compositionally biased region" description="Acidic residues" evidence="4">
    <location>
        <begin position="45"/>
        <end position="56"/>
    </location>
</feature>
<accession>C1MRU0</accession>
<feature type="domain" description="Small-subunit processome Utp12" evidence="5">
    <location>
        <begin position="130"/>
        <end position="232"/>
    </location>
</feature>
<feature type="compositionally biased region" description="Low complexity" evidence="4">
    <location>
        <begin position="70"/>
        <end position="82"/>
    </location>
</feature>
<dbReference type="OMA" id="QWSLAAH"/>
<feature type="compositionally biased region" description="Low complexity" evidence="4">
    <location>
        <begin position="1"/>
        <end position="14"/>
    </location>
</feature>
<dbReference type="InterPro" id="IPR052414">
    <property type="entry name" value="U3_snoRNA-assoc_WDR"/>
</dbReference>
<evidence type="ECO:0000313" key="7">
    <source>
        <dbReference type="Proteomes" id="UP000001876"/>
    </source>
</evidence>
<feature type="compositionally biased region" description="Acidic residues" evidence="4">
    <location>
        <begin position="260"/>
        <end position="311"/>
    </location>
</feature>
<sequence>MGKSAKAAAAGSARKSGKRKGSSVDDDAAGLAAVAATKTIKPEDVDMDDDGDDDDDGGKSLGERVRALQRSRSPDATTTATDPTHDSAEAAARVTATERAIAEALGGGRAAPPKADSLATLLSQALVADDRVLIERCLNVSDPSTVSNTVARLQPGTAIKLLTASLDRMRTKPSRGEQLARWMRTVLLHHAAFIASSAKAQRAVLELMQTVEAHVAMQRPLLALMGRLDLLLHKQRKGGEGEDDDAEDEGARGPLSVYTEGEEDVEEVIDADDDDDDDGAESLSDEWETDDGEDDDDLDDDDDDDDDDMED</sequence>
<dbReference type="KEGG" id="mpp:MICPUCDRAFT_58229"/>
<evidence type="ECO:0000256" key="1">
    <source>
        <dbReference type="ARBA" id="ARBA00004123"/>
    </source>
</evidence>
<reference evidence="6 7" key="1">
    <citation type="journal article" date="2009" name="Science">
        <title>Green evolution and dynamic adaptations revealed by genomes of the marine picoeukaryotes Micromonas.</title>
        <authorList>
            <person name="Worden A.Z."/>
            <person name="Lee J.H."/>
            <person name="Mock T."/>
            <person name="Rouze P."/>
            <person name="Simmons M.P."/>
            <person name="Aerts A.L."/>
            <person name="Allen A.E."/>
            <person name="Cuvelier M.L."/>
            <person name="Derelle E."/>
            <person name="Everett M.V."/>
            <person name="Foulon E."/>
            <person name="Grimwood J."/>
            <person name="Gundlach H."/>
            <person name="Henrissat B."/>
            <person name="Napoli C."/>
            <person name="McDonald S.M."/>
            <person name="Parker M.S."/>
            <person name="Rombauts S."/>
            <person name="Salamov A."/>
            <person name="Von Dassow P."/>
            <person name="Badger J.H."/>
            <person name="Coutinho P.M."/>
            <person name="Demir E."/>
            <person name="Dubchak I."/>
            <person name="Gentemann C."/>
            <person name="Eikrem W."/>
            <person name="Gready J.E."/>
            <person name="John U."/>
            <person name="Lanier W."/>
            <person name="Lindquist E.A."/>
            <person name="Lucas S."/>
            <person name="Mayer K.F."/>
            <person name="Moreau H."/>
            <person name="Not F."/>
            <person name="Otillar R."/>
            <person name="Panaud O."/>
            <person name="Pangilinan J."/>
            <person name="Paulsen I."/>
            <person name="Piegu B."/>
            <person name="Poliakov A."/>
            <person name="Robbens S."/>
            <person name="Schmutz J."/>
            <person name="Toulza E."/>
            <person name="Wyss T."/>
            <person name="Zelensky A."/>
            <person name="Zhou K."/>
            <person name="Armbrust E.V."/>
            <person name="Bhattacharya D."/>
            <person name="Goodenough U.W."/>
            <person name="Van de Peer Y."/>
            <person name="Grigoriev I.V."/>
        </authorList>
    </citation>
    <scope>NUCLEOTIDE SEQUENCE [LARGE SCALE GENOMIC DNA]</scope>
    <source>
        <strain evidence="6 7">CCMP1545</strain>
    </source>
</reference>
<gene>
    <name evidence="6" type="ORF">MICPUCDRAFT_58229</name>
</gene>
<dbReference type="OrthoDB" id="30195at2759"/>
<dbReference type="RefSeq" id="XP_003058932.1">
    <property type="nucleotide sequence ID" value="XM_003058886.1"/>
</dbReference>
<dbReference type="InterPro" id="IPR007148">
    <property type="entry name" value="SSU_processome_Utp12"/>
</dbReference>
<comment type="similarity">
    <text evidence="3">Belongs to the UTP5 family.</text>
</comment>
<keyword evidence="2" id="KW-0539">Nucleus</keyword>
<proteinExistence type="inferred from homology"/>
<comment type="subcellular location">
    <subcellularLocation>
        <location evidence="1">Nucleus</location>
    </subcellularLocation>
</comment>
<evidence type="ECO:0000256" key="4">
    <source>
        <dbReference type="SAM" id="MobiDB-lite"/>
    </source>
</evidence>
<dbReference type="AlphaFoldDB" id="C1MRU0"/>
<protein>
    <submittedName>
        <fullName evidence="6">Predicted protein</fullName>
    </submittedName>
</protein>
<dbReference type="GO" id="GO:0000462">
    <property type="term" value="P:maturation of SSU-rRNA from tricistronic rRNA transcript (SSU-rRNA, 5.8S rRNA, LSU-rRNA)"/>
    <property type="evidence" value="ECO:0007669"/>
    <property type="project" value="TreeGrafter"/>
</dbReference>
<dbReference type="Proteomes" id="UP000001876">
    <property type="component" value="Unassembled WGS sequence"/>
</dbReference>
<evidence type="ECO:0000256" key="3">
    <source>
        <dbReference type="ARBA" id="ARBA00038335"/>
    </source>
</evidence>
<name>C1MRU0_MICPC</name>
<dbReference type="PANTHER" id="PTHR44267:SF1">
    <property type="entry name" value="WD REPEAT-CONTAINING PROTEIN 43"/>
    <property type="match status" value="1"/>
</dbReference>
<dbReference type="PANTHER" id="PTHR44267">
    <property type="entry name" value="WD REPEAT-CONTAINING PROTEIN 43"/>
    <property type="match status" value="1"/>
</dbReference>
<dbReference type="STRING" id="564608.C1MRU0"/>
<dbReference type="eggNOG" id="KOG4547">
    <property type="taxonomic scope" value="Eukaryota"/>
</dbReference>
<keyword evidence="7" id="KW-1185">Reference proteome</keyword>
<evidence type="ECO:0000313" key="6">
    <source>
        <dbReference type="EMBL" id="EEH57387.1"/>
    </source>
</evidence>
<evidence type="ECO:0000259" key="5">
    <source>
        <dbReference type="Pfam" id="PF04003"/>
    </source>
</evidence>
<feature type="region of interest" description="Disordered" evidence="4">
    <location>
        <begin position="1"/>
        <end position="93"/>
    </location>
</feature>
<dbReference type="Pfam" id="PF04003">
    <property type="entry name" value="Utp12"/>
    <property type="match status" value="1"/>
</dbReference>
<feature type="compositionally biased region" description="Basic and acidic residues" evidence="4">
    <location>
        <begin position="57"/>
        <end position="66"/>
    </location>
</feature>
<dbReference type="GO" id="GO:0005730">
    <property type="term" value="C:nucleolus"/>
    <property type="evidence" value="ECO:0007669"/>
    <property type="project" value="TreeGrafter"/>
</dbReference>
<evidence type="ECO:0000256" key="2">
    <source>
        <dbReference type="ARBA" id="ARBA00023242"/>
    </source>
</evidence>
<organism evidence="7">
    <name type="scientific">Micromonas pusilla (strain CCMP1545)</name>
    <name type="common">Picoplanktonic green alga</name>
    <dbReference type="NCBI Taxonomy" id="564608"/>
    <lineage>
        <taxon>Eukaryota</taxon>
        <taxon>Viridiplantae</taxon>
        <taxon>Chlorophyta</taxon>
        <taxon>Mamiellophyceae</taxon>
        <taxon>Mamiellales</taxon>
        <taxon>Mamiellaceae</taxon>
        <taxon>Micromonas</taxon>
    </lineage>
</organism>